<organism evidence="14 15">
    <name type="scientific">Desulfuromonas soudanensis</name>
    <dbReference type="NCBI Taxonomy" id="1603606"/>
    <lineage>
        <taxon>Bacteria</taxon>
        <taxon>Pseudomonadati</taxon>
        <taxon>Thermodesulfobacteriota</taxon>
        <taxon>Desulfuromonadia</taxon>
        <taxon>Desulfuromonadales</taxon>
        <taxon>Desulfuromonadaceae</taxon>
        <taxon>Desulfuromonas</taxon>
    </lineage>
</organism>
<keyword evidence="6 14" id="KW-0489">Methyltransferase</keyword>
<keyword evidence="15" id="KW-1185">Reference proteome</keyword>
<sequence>MIDKAAAIHYNGMAAVVCSVNPPPSSAIMRDTSTNHRFIVPMPGGLAVEAVYYDSGTLCVSCQAGCAVGCLFCASGSRGWLANLSAEEMLLQLTTARSLGCAPRRITVSGIGEPLHNYTEVERFMALCREAGLPVSLTTTGGPLDRLAEALVLEHNGLMLSVHAGKRATHRRLLPGAPDLDRLWEVIAGVWPHLSRRRRRKLGVNYLLLAGVNDSPEELEALVRRMEPFPEMTLHLLTLNAVAGSPFAAPAPEAFWEIRDTLSTCLPNVRLANRWRRQVEGGCGTLFVRSLDTPSDLQGQAFFTLQGKRISP</sequence>
<evidence type="ECO:0000259" key="13">
    <source>
        <dbReference type="PROSITE" id="PS51918"/>
    </source>
</evidence>
<keyword evidence="11" id="KW-0411">Iron-sulfur</keyword>
<dbReference type="PATRIC" id="fig|1603606.3.peg.1595"/>
<proteinExistence type="inferred from homology"/>
<evidence type="ECO:0000313" key="14">
    <source>
        <dbReference type="EMBL" id="ALC16242.1"/>
    </source>
</evidence>
<dbReference type="Proteomes" id="UP000057158">
    <property type="component" value="Chromosome"/>
</dbReference>
<dbReference type="AlphaFoldDB" id="A0A0M4D8V6"/>
<evidence type="ECO:0000256" key="7">
    <source>
        <dbReference type="ARBA" id="ARBA00022679"/>
    </source>
</evidence>
<dbReference type="SUPFAM" id="SSF102114">
    <property type="entry name" value="Radical SAM enzymes"/>
    <property type="match status" value="1"/>
</dbReference>
<evidence type="ECO:0000256" key="9">
    <source>
        <dbReference type="ARBA" id="ARBA00022723"/>
    </source>
</evidence>
<evidence type="ECO:0000256" key="2">
    <source>
        <dbReference type="ARBA" id="ARBA00004496"/>
    </source>
</evidence>
<keyword evidence="8" id="KW-0949">S-adenosyl-L-methionine</keyword>
<keyword evidence="7 14" id="KW-0808">Transferase</keyword>
<dbReference type="InterPro" id="IPR040072">
    <property type="entry name" value="Methyltransferase_A"/>
</dbReference>
<keyword evidence="10" id="KW-0408">Iron</keyword>
<evidence type="ECO:0000256" key="3">
    <source>
        <dbReference type="ARBA" id="ARBA00007544"/>
    </source>
</evidence>
<comment type="similarity">
    <text evidence="3">Belongs to the radical SAM superfamily. RlmN family.</text>
</comment>
<evidence type="ECO:0000256" key="5">
    <source>
        <dbReference type="ARBA" id="ARBA00022490"/>
    </source>
</evidence>
<gene>
    <name evidence="14" type="ORF">DSOUD_1463</name>
</gene>
<protein>
    <submittedName>
        <fullName evidence="14">23S rRNA (Adenine(2503)-C(2))-methyltransferase RlmN</fullName>
    </submittedName>
</protein>
<dbReference type="GO" id="GO:0005737">
    <property type="term" value="C:cytoplasm"/>
    <property type="evidence" value="ECO:0007669"/>
    <property type="project" value="UniProtKB-SubCell"/>
</dbReference>
<dbReference type="Gene3D" id="3.20.20.70">
    <property type="entry name" value="Aldolase class I"/>
    <property type="match status" value="1"/>
</dbReference>
<dbReference type="GO" id="GO:0046872">
    <property type="term" value="F:metal ion binding"/>
    <property type="evidence" value="ECO:0007669"/>
    <property type="project" value="UniProtKB-KW"/>
</dbReference>
<dbReference type="InterPro" id="IPR058240">
    <property type="entry name" value="rSAM_sf"/>
</dbReference>
<dbReference type="InterPro" id="IPR007197">
    <property type="entry name" value="rSAM"/>
</dbReference>
<dbReference type="SFLD" id="SFLDS00029">
    <property type="entry name" value="Radical_SAM"/>
    <property type="match status" value="1"/>
</dbReference>
<comment type="subcellular location">
    <subcellularLocation>
        <location evidence="2">Cytoplasm</location>
    </subcellularLocation>
</comment>
<evidence type="ECO:0000256" key="4">
    <source>
        <dbReference type="ARBA" id="ARBA00022485"/>
    </source>
</evidence>
<dbReference type="EMBL" id="CP010802">
    <property type="protein sequence ID" value="ALC16242.1"/>
    <property type="molecule type" value="Genomic_DNA"/>
</dbReference>
<dbReference type="STRING" id="1603606.DSOUD_1463"/>
<dbReference type="OrthoDB" id="9793973at2"/>
<feature type="domain" description="Radical SAM core" evidence="13">
    <location>
        <begin position="52"/>
        <end position="277"/>
    </location>
</feature>
<dbReference type="KEGG" id="des:DSOUD_1463"/>
<comment type="cofactor">
    <cofactor evidence="1">
        <name>[4Fe-4S] cluster</name>
        <dbReference type="ChEBI" id="CHEBI:49883"/>
    </cofactor>
</comment>
<dbReference type="RefSeq" id="WP_053550372.1">
    <property type="nucleotide sequence ID" value="NZ_CP010802.1"/>
</dbReference>
<evidence type="ECO:0000256" key="12">
    <source>
        <dbReference type="ARBA" id="ARBA00023157"/>
    </source>
</evidence>
<keyword evidence="5" id="KW-0963">Cytoplasm</keyword>
<evidence type="ECO:0000313" key="15">
    <source>
        <dbReference type="Proteomes" id="UP000057158"/>
    </source>
</evidence>
<evidence type="ECO:0000256" key="6">
    <source>
        <dbReference type="ARBA" id="ARBA00022603"/>
    </source>
</evidence>
<dbReference type="CDD" id="cd01335">
    <property type="entry name" value="Radical_SAM"/>
    <property type="match status" value="1"/>
</dbReference>
<dbReference type="GO" id="GO:0070475">
    <property type="term" value="P:rRNA base methylation"/>
    <property type="evidence" value="ECO:0007669"/>
    <property type="project" value="TreeGrafter"/>
</dbReference>
<reference evidence="14 15" key="1">
    <citation type="submission" date="2015-07" db="EMBL/GenBank/DDBJ databases">
        <title>Isolation and Genomic Characterization of a Novel Halophilic Metal-Reducing Deltaproteobacterium from the Deep Subsurface.</title>
        <authorList>
            <person name="Badalamenti J.P."/>
            <person name="Summers Z.M."/>
            <person name="Gralnick J.A."/>
            <person name="Bond D.R."/>
        </authorList>
    </citation>
    <scope>NUCLEOTIDE SEQUENCE [LARGE SCALE GENOMIC DNA]</scope>
    <source>
        <strain evidence="14 15">WTL</strain>
    </source>
</reference>
<evidence type="ECO:0000256" key="1">
    <source>
        <dbReference type="ARBA" id="ARBA00001966"/>
    </source>
</evidence>
<keyword evidence="9" id="KW-0479">Metal-binding</keyword>
<dbReference type="PROSITE" id="PS51918">
    <property type="entry name" value="RADICAL_SAM"/>
    <property type="match status" value="1"/>
</dbReference>
<dbReference type="GO" id="GO:0008173">
    <property type="term" value="F:RNA methyltransferase activity"/>
    <property type="evidence" value="ECO:0007669"/>
    <property type="project" value="InterPro"/>
</dbReference>
<dbReference type="GO" id="GO:0051539">
    <property type="term" value="F:4 iron, 4 sulfur cluster binding"/>
    <property type="evidence" value="ECO:0007669"/>
    <property type="project" value="UniProtKB-KW"/>
</dbReference>
<dbReference type="GO" id="GO:0030488">
    <property type="term" value="P:tRNA methylation"/>
    <property type="evidence" value="ECO:0007669"/>
    <property type="project" value="TreeGrafter"/>
</dbReference>
<evidence type="ECO:0000256" key="8">
    <source>
        <dbReference type="ARBA" id="ARBA00022691"/>
    </source>
</evidence>
<dbReference type="PANTHER" id="PTHR30544:SF5">
    <property type="entry name" value="RADICAL SAM CORE DOMAIN-CONTAINING PROTEIN"/>
    <property type="match status" value="1"/>
</dbReference>
<name>A0A0M4D8V6_9BACT</name>
<keyword evidence="4" id="KW-0004">4Fe-4S</keyword>
<dbReference type="InterPro" id="IPR013785">
    <property type="entry name" value="Aldolase_TIM"/>
</dbReference>
<dbReference type="InterPro" id="IPR004383">
    <property type="entry name" value="rRNA_lsu_MTrfase_RlmN/Cfr"/>
</dbReference>
<dbReference type="Pfam" id="PF04055">
    <property type="entry name" value="Radical_SAM"/>
    <property type="match status" value="1"/>
</dbReference>
<keyword evidence="12" id="KW-1015">Disulfide bond</keyword>
<accession>A0A0M4D8V6</accession>
<dbReference type="PIRSF" id="PIRSF006004">
    <property type="entry name" value="CHP00048"/>
    <property type="match status" value="1"/>
</dbReference>
<evidence type="ECO:0000256" key="10">
    <source>
        <dbReference type="ARBA" id="ARBA00023004"/>
    </source>
</evidence>
<evidence type="ECO:0000256" key="11">
    <source>
        <dbReference type="ARBA" id="ARBA00023014"/>
    </source>
</evidence>
<dbReference type="PANTHER" id="PTHR30544">
    <property type="entry name" value="23S RRNA METHYLTRANSFERASE"/>
    <property type="match status" value="1"/>
</dbReference>